<protein>
    <submittedName>
        <fullName evidence="2">AAA family ATPase</fullName>
    </submittedName>
</protein>
<dbReference type="PANTHER" id="PTHR47642:SF7">
    <property type="entry name" value="ATP-DEPENDENT DNA HELICASE PIF1"/>
    <property type="match status" value="1"/>
</dbReference>
<dbReference type="PANTHER" id="PTHR47642">
    <property type="entry name" value="ATP-DEPENDENT DNA HELICASE"/>
    <property type="match status" value="1"/>
</dbReference>
<dbReference type="RefSeq" id="WP_342632606.1">
    <property type="nucleotide sequence ID" value="NZ_CP152381.1"/>
</dbReference>
<evidence type="ECO:0000259" key="1">
    <source>
        <dbReference type="Pfam" id="PF05970"/>
    </source>
</evidence>
<evidence type="ECO:0000313" key="3">
    <source>
        <dbReference type="Proteomes" id="UP001445268"/>
    </source>
</evidence>
<accession>A0ABZ3E9V7</accession>
<geneLocation type="plasmid" evidence="2 3">
    <name>unnamed1</name>
</geneLocation>
<proteinExistence type="predicted"/>
<gene>
    <name evidence="2" type="ORF">AAGT77_19985</name>
</gene>
<evidence type="ECO:0000313" key="2">
    <source>
        <dbReference type="EMBL" id="XAF56000.1"/>
    </source>
</evidence>
<dbReference type="SUPFAM" id="SSF52540">
    <property type="entry name" value="P-loop containing nucleoside triphosphate hydrolases"/>
    <property type="match status" value="2"/>
</dbReference>
<dbReference type="InterPro" id="IPR051055">
    <property type="entry name" value="PIF1_helicase"/>
</dbReference>
<reference evidence="2 3" key="1">
    <citation type="submission" date="2024-04" db="EMBL/GenBank/DDBJ databases">
        <title>Marinobacter sp. SBY-1.</title>
        <authorList>
            <person name="Pan C."/>
        </authorList>
    </citation>
    <scope>NUCLEOTIDE SEQUENCE [LARGE SCALE GENOMIC DNA]</scope>
    <source>
        <strain evidence="2 3">SBY-1</strain>
        <plasmid evidence="2 3">unnamed1</plasmid>
    </source>
</reference>
<dbReference type="EMBL" id="CP152381">
    <property type="protein sequence ID" value="XAF56000.1"/>
    <property type="molecule type" value="Genomic_DNA"/>
</dbReference>
<name>A0ABZ3E9V7_9GAMM</name>
<dbReference type="Gene3D" id="3.40.50.300">
    <property type="entry name" value="P-loop containing nucleotide triphosphate hydrolases"/>
    <property type="match status" value="1"/>
</dbReference>
<sequence>MCNHDSYCKKYFYFSEIEDYAEIKRKLVFLLDFMNPIFRFVARFRWTGKLSPYFVTGPLPMRISDFFSKEKRQHKDTTSDFDSPELRKLYELMNHHQVIFLTGKAGTGKTTLTKEVMRTRGKHAALLAPTGIAGFNVGGQTINSFFGFSIGIYDMRDIPISECPNLELFRDLDLLVIDEISMVRADMLDRIDMALRSWRGVDKPFGGVQILLIGDCLQLSPVVSEDEREVFYQLYRLSWWFGSEVMQMVDFEALELTKSHRHPDPVFENILDHIRENRDHREYVAHLNRTCYRDIDPNFQPDLVLTCTNNQADRVNSDHFNSINAPLKTYKANLHGSMSGAGRLPSPEVLSLKVGLQVMITKNIAGAVNGSIGHIVALHDDEVTIKLVRSEQVLRIGRSTWEKVAHKLSQTGIESRVVGEYEQIPLTIGKAVTIHKSQGLTLDAVEIDLGSGAFAAGQTYVALSRCRTIAGIKLTRPIAMKDVRADNNILNFYSFIRDKLREQKTDNVVEFPQEKKAG</sequence>
<keyword evidence="3" id="KW-1185">Reference proteome</keyword>
<dbReference type="Proteomes" id="UP001445268">
    <property type="component" value="Plasmid unnamed1"/>
</dbReference>
<dbReference type="InterPro" id="IPR027417">
    <property type="entry name" value="P-loop_NTPase"/>
</dbReference>
<dbReference type="InterPro" id="IPR010285">
    <property type="entry name" value="DNA_helicase_pif1-like_DEAD"/>
</dbReference>
<organism evidence="2 3">
    <name type="scientific">Marinobacter alkaliphilus</name>
    <dbReference type="NCBI Taxonomy" id="254719"/>
    <lineage>
        <taxon>Bacteria</taxon>
        <taxon>Pseudomonadati</taxon>
        <taxon>Pseudomonadota</taxon>
        <taxon>Gammaproteobacteria</taxon>
        <taxon>Pseudomonadales</taxon>
        <taxon>Marinobacteraceae</taxon>
        <taxon>Marinobacter</taxon>
    </lineage>
</organism>
<dbReference type="Pfam" id="PF05970">
    <property type="entry name" value="PIF1"/>
    <property type="match status" value="1"/>
</dbReference>
<feature type="domain" description="DNA helicase Pif1-like DEAD-box helicase" evidence="1">
    <location>
        <begin position="94"/>
        <end position="233"/>
    </location>
</feature>
<keyword evidence="2" id="KW-0614">Plasmid</keyword>
<dbReference type="CDD" id="cd18809">
    <property type="entry name" value="SF1_C_RecD"/>
    <property type="match status" value="1"/>
</dbReference>